<dbReference type="Pfam" id="PF07685">
    <property type="entry name" value="GATase_3"/>
    <property type="match status" value="1"/>
</dbReference>
<dbReference type="SUPFAM" id="SSF52540">
    <property type="entry name" value="P-loop containing nucleoside triphosphate hydrolases"/>
    <property type="match status" value="1"/>
</dbReference>
<reference evidence="11 12" key="1">
    <citation type="submission" date="2024-04" db="EMBL/GenBank/DDBJ databases">
        <title>Genome sequencing and metabolic network reconstruction of aminoacids and betaine degradation by Anoxynatronum sibiricum.</title>
        <authorList>
            <person name="Detkova E.N."/>
            <person name="Boltjanskaja Y.V."/>
            <person name="Mardanov A.V."/>
            <person name="Kevbrin V."/>
        </authorList>
    </citation>
    <scope>NUCLEOTIDE SEQUENCE [LARGE SCALE GENOMIC DNA]</scope>
    <source>
        <strain evidence="11 12">Z-7981</strain>
    </source>
</reference>
<keyword evidence="4 7" id="KW-0067">ATP-binding</keyword>
<evidence type="ECO:0000256" key="5">
    <source>
        <dbReference type="ARBA" id="ARBA00022842"/>
    </source>
</evidence>
<evidence type="ECO:0000256" key="8">
    <source>
        <dbReference type="SAM" id="MobiDB-lite"/>
    </source>
</evidence>
<accession>A0ABU9VT07</accession>
<comment type="similarity">
    <text evidence="7">Belongs to the CobB/CbiA family.</text>
</comment>
<evidence type="ECO:0000256" key="3">
    <source>
        <dbReference type="ARBA" id="ARBA00022741"/>
    </source>
</evidence>
<keyword evidence="12" id="KW-1185">Reference proteome</keyword>
<evidence type="ECO:0000256" key="1">
    <source>
        <dbReference type="ARBA" id="ARBA00001946"/>
    </source>
</evidence>
<comment type="caution">
    <text evidence="11">The sequence shown here is derived from an EMBL/GenBank/DDBJ whole genome shotgun (WGS) entry which is preliminary data.</text>
</comment>
<evidence type="ECO:0000259" key="10">
    <source>
        <dbReference type="Pfam" id="PF07685"/>
    </source>
</evidence>
<evidence type="ECO:0000313" key="12">
    <source>
        <dbReference type="Proteomes" id="UP001407405"/>
    </source>
</evidence>
<proteinExistence type="inferred from homology"/>
<keyword evidence="2 7" id="KW-0436">Ligase</keyword>
<gene>
    <name evidence="7" type="primary">cbiA</name>
    <name evidence="11" type="ORF">AAIG11_06935</name>
</gene>
<dbReference type="SUPFAM" id="SSF52317">
    <property type="entry name" value="Class I glutamine amidotransferase-like"/>
    <property type="match status" value="1"/>
</dbReference>
<dbReference type="Proteomes" id="UP001407405">
    <property type="component" value="Unassembled WGS sequence"/>
</dbReference>
<evidence type="ECO:0000313" key="11">
    <source>
        <dbReference type="EMBL" id="MEN1760199.1"/>
    </source>
</evidence>
<evidence type="ECO:0000259" key="9">
    <source>
        <dbReference type="Pfam" id="PF01656"/>
    </source>
</evidence>
<dbReference type="EC" id="6.3.5.11" evidence="7"/>
<evidence type="ECO:0000256" key="7">
    <source>
        <dbReference type="HAMAP-Rule" id="MF_00027"/>
    </source>
</evidence>
<dbReference type="RefSeq" id="WP_343185519.1">
    <property type="nucleotide sequence ID" value="NZ_JBCITM010000005.1"/>
</dbReference>
<comment type="cofactor">
    <cofactor evidence="1 7">
        <name>Mg(2+)</name>
        <dbReference type="ChEBI" id="CHEBI:18420"/>
    </cofactor>
</comment>
<protein>
    <recommendedName>
        <fullName evidence="7">Cobyrinate a,c-diamide synthase</fullName>
        <ecNumber evidence="7">6.3.5.11</ecNumber>
    </recommendedName>
    <alternativeName>
        <fullName evidence="7">Cobyrinic acid a,c-diamide synthetase</fullName>
    </alternativeName>
</protein>
<comment type="function">
    <text evidence="7">Catalyzes the ATP-dependent amidation of the two carboxylate groups at positions a and c of cobyrinate, using either L-glutamine or ammonia as the nitrogen source.</text>
</comment>
<dbReference type="Pfam" id="PF01656">
    <property type="entry name" value="CbiA"/>
    <property type="match status" value="1"/>
</dbReference>
<comment type="catalytic activity">
    <reaction evidence="7">
        <text>cob(II)yrinate + 2 L-glutamine + 2 ATP + 2 H2O = cob(II)yrinate a,c diamide + 2 L-glutamate + 2 ADP + 2 phosphate + 2 H(+)</text>
        <dbReference type="Rhea" id="RHEA:26289"/>
        <dbReference type="ChEBI" id="CHEBI:15377"/>
        <dbReference type="ChEBI" id="CHEBI:15378"/>
        <dbReference type="ChEBI" id="CHEBI:29985"/>
        <dbReference type="ChEBI" id="CHEBI:30616"/>
        <dbReference type="ChEBI" id="CHEBI:43474"/>
        <dbReference type="ChEBI" id="CHEBI:58359"/>
        <dbReference type="ChEBI" id="CHEBI:58537"/>
        <dbReference type="ChEBI" id="CHEBI:58894"/>
        <dbReference type="ChEBI" id="CHEBI:456216"/>
        <dbReference type="EC" id="6.3.5.11"/>
    </reaction>
</comment>
<dbReference type="Gene3D" id="3.40.50.880">
    <property type="match status" value="1"/>
</dbReference>
<feature type="domain" description="CobB/CobQ-like glutamine amidotransferase" evidence="10">
    <location>
        <begin position="265"/>
        <end position="428"/>
    </location>
</feature>
<name>A0ABU9VT07_9CLOT</name>
<dbReference type="EMBL" id="JBCITM010000005">
    <property type="protein sequence ID" value="MEN1760199.1"/>
    <property type="molecule type" value="Genomic_DNA"/>
</dbReference>
<dbReference type="HAMAP" id="MF_00027">
    <property type="entry name" value="CobB_CbiA"/>
    <property type="match status" value="1"/>
</dbReference>
<comment type="domain">
    <text evidence="7">Comprises of two domains. The C-terminal domain contains the binding site for glutamine and catalyzes the hydrolysis of this substrate to glutamate and ammonia. The N-terminal domain is anticipated to bind ATP and cobyrinate and catalyzes the ultimate synthesis of the diamide product. The ammonia produced via the glutaminase domain is probably translocated to the adjacent domain via a molecular tunnel, where it reacts with an activated intermediate.</text>
</comment>
<feature type="compositionally biased region" description="Polar residues" evidence="8">
    <location>
        <begin position="454"/>
        <end position="467"/>
    </location>
</feature>
<dbReference type="InterPro" id="IPR027417">
    <property type="entry name" value="P-loop_NTPase"/>
</dbReference>
<evidence type="ECO:0000256" key="6">
    <source>
        <dbReference type="ARBA" id="ARBA00022962"/>
    </source>
</evidence>
<keyword evidence="5 7" id="KW-0460">Magnesium</keyword>
<evidence type="ECO:0000256" key="4">
    <source>
        <dbReference type="ARBA" id="ARBA00022840"/>
    </source>
</evidence>
<dbReference type="InterPro" id="IPR029062">
    <property type="entry name" value="Class_I_gatase-like"/>
</dbReference>
<feature type="domain" description="CobQ/CobB/MinD/ParA nucleotide binding" evidence="9">
    <location>
        <begin position="8"/>
        <end position="192"/>
    </location>
</feature>
<dbReference type="InterPro" id="IPR002586">
    <property type="entry name" value="CobQ/CobB/MinD/ParA_Nub-bd_dom"/>
</dbReference>
<evidence type="ECO:0000256" key="2">
    <source>
        <dbReference type="ARBA" id="ARBA00022598"/>
    </source>
</evidence>
<keyword evidence="3 7" id="KW-0547">Nucleotide-binding</keyword>
<dbReference type="PANTHER" id="PTHR43873">
    <property type="entry name" value="COBYRINATE A,C-DIAMIDE SYNTHASE"/>
    <property type="match status" value="1"/>
</dbReference>
<dbReference type="PANTHER" id="PTHR43873:SF1">
    <property type="entry name" value="COBYRINATE A,C-DIAMIDE SYNTHASE"/>
    <property type="match status" value="1"/>
</dbReference>
<feature type="active site" description="Nucleophile" evidence="7">
    <location>
        <position position="348"/>
    </location>
</feature>
<dbReference type="NCBIfam" id="NF002204">
    <property type="entry name" value="PRK01077.1"/>
    <property type="match status" value="1"/>
</dbReference>
<dbReference type="InterPro" id="IPR004484">
    <property type="entry name" value="CbiA/CobB_synth"/>
</dbReference>
<organism evidence="11 12">
    <name type="scientific">Anoxynatronum sibiricum</name>
    <dbReference type="NCBI Taxonomy" id="210623"/>
    <lineage>
        <taxon>Bacteria</taxon>
        <taxon>Bacillati</taxon>
        <taxon>Bacillota</taxon>
        <taxon>Clostridia</taxon>
        <taxon>Eubacteriales</taxon>
        <taxon>Clostridiaceae</taxon>
        <taxon>Anoxynatronum</taxon>
    </lineage>
</organism>
<keyword evidence="6 7" id="KW-0315">Glutamine amidotransferase</keyword>
<dbReference type="PROSITE" id="PS51274">
    <property type="entry name" value="GATASE_COBBQ"/>
    <property type="match status" value="1"/>
</dbReference>
<keyword evidence="7" id="KW-0169">Cobalamin biosynthesis</keyword>
<sequence length="505" mass="54847">MASTPGFVLAGTHSGVGKTTLTLALLQALKNLNLPIQSCKVGPDFIDPRFHEAVTGTPAYNLDACLLGDDTMVNLYGETRLPGHLTLVEGVMGLFDGRGSRHEGSSTAWVARCLELPVVLVIDGGGLSTSAAALVKGYRDYDPAVKLAGVIVNRISGEKHYRLIKEAIERDTGIPCLGWMPREASFHLESRHLGLVPAIEVESLRQQIQAMAQAAAAHIELHRLPGVAQCMDACVSGSPHEPVPQHSPINRFSHAYQHFPTPRHTVGVAYDAAFHFYYQSNLDWLRHQGCRLIPVSPLQDPTLPADLDALYLGGGFPEMFGEALEANASFRESLRRRVAEGLPVYAECGGFQYLCRHLTDLEGRTWEMTGVFPAASRMTSRLQHFGYCRVTTLSDQPYFPPGITTWGHEFHRGVVESLPAAHQPGEETRINGSGTGSISGEITTPVLTMEKPTDTGSTDTGSNATESTAAPGWTCGMTVKNTFGGFPHVFFHTNPAFGMAWIKKM</sequence>
<feature type="region of interest" description="Disordered" evidence="8">
    <location>
        <begin position="448"/>
        <end position="467"/>
    </location>
</feature>
<dbReference type="Gene3D" id="3.40.50.300">
    <property type="entry name" value="P-loop containing nucleotide triphosphate hydrolases"/>
    <property type="match status" value="1"/>
</dbReference>
<dbReference type="InterPro" id="IPR011698">
    <property type="entry name" value="GATase_3"/>
</dbReference>
<comment type="miscellaneous">
    <text evidence="7">The a and c carboxylates of cobyrinate are activated for nucleophilic attack via formation of a phosphorylated intermediate by ATP. CbiA catalyzes first the amidation of the c-carboxylate, and then that of the a-carboxylate.</text>
</comment>
<dbReference type="CDD" id="cd03130">
    <property type="entry name" value="GATase1_CobB"/>
    <property type="match status" value="1"/>
</dbReference>
<comment type="pathway">
    <text evidence="7">Cofactor biosynthesis; adenosylcobalamin biosynthesis; cob(II)yrinate a,c-diamide from sirohydrochlorin (anaerobic route): step 10/10.</text>
</comment>
<dbReference type="NCBIfam" id="TIGR00379">
    <property type="entry name" value="cobB"/>
    <property type="match status" value="1"/>
</dbReference>
<feature type="site" description="Increases nucleophilicity of active site Cys" evidence="7">
    <location>
        <position position="488"/>
    </location>
</feature>